<keyword evidence="2" id="KW-1133">Transmembrane helix</keyword>
<reference evidence="3 4" key="1">
    <citation type="journal article" date="2010" name="DNA Res.">
        <title>Genome sequence of Kitasatospora setae NBRC 14216T: an evolutionary snapshot of the family Streptomycetaceae.</title>
        <authorList>
            <person name="Ichikawa N."/>
            <person name="Oguchi A."/>
            <person name="Ikeda H."/>
            <person name="Ishikawa J."/>
            <person name="Kitani S."/>
            <person name="Watanabe Y."/>
            <person name="Nakamura S."/>
            <person name="Katano Y."/>
            <person name="Kishi E."/>
            <person name="Sasagawa M."/>
            <person name="Ankai A."/>
            <person name="Fukui S."/>
            <person name="Hashimoto Y."/>
            <person name="Kamata S."/>
            <person name="Otoguro M."/>
            <person name="Tanikawa S."/>
            <person name="Nihira T."/>
            <person name="Horinouchi S."/>
            <person name="Ohnishi Y."/>
            <person name="Hayakawa M."/>
            <person name="Kuzuyama T."/>
            <person name="Arisawa A."/>
            <person name="Nomoto F."/>
            <person name="Miura H."/>
            <person name="Takahashi Y."/>
            <person name="Fujita N."/>
        </authorList>
    </citation>
    <scope>NUCLEOTIDE SEQUENCE [LARGE SCALE GENOMIC DNA]</scope>
    <source>
        <strain evidence="4">ATCC 33774 / DSM 43861 / JCM 3304 / KCC A-0304 / NBRC 14216 / KM-6054</strain>
    </source>
</reference>
<dbReference type="STRING" id="452652.KSE_41170"/>
<gene>
    <name evidence="3" type="ordered locus">KSE_41170</name>
</gene>
<organism evidence="3 4">
    <name type="scientific">Kitasatospora setae (strain ATCC 33774 / DSM 43861 / JCM 3304 / KCC A-0304 / NBRC 14216 / KM-6054)</name>
    <name type="common">Streptomyces setae</name>
    <dbReference type="NCBI Taxonomy" id="452652"/>
    <lineage>
        <taxon>Bacteria</taxon>
        <taxon>Bacillati</taxon>
        <taxon>Actinomycetota</taxon>
        <taxon>Actinomycetes</taxon>
        <taxon>Kitasatosporales</taxon>
        <taxon>Streptomycetaceae</taxon>
        <taxon>Kitasatospora</taxon>
    </lineage>
</organism>
<dbReference type="EMBL" id="AP010968">
    <property type="protein sequence ID" value="BAJ29905.1"/>
    <property type="molecule type" value="Genomic_DNA"/>
</dbReference>
<dbReference type="KEGG" id="ksk:KSE_41170"/>
<dbReference type="AlphaFoldDB" id="E4NEW9"/>
<name>E4NEW9_KITSK</name>
<dbReference type="HOGENOM" id="CLU_929941_0_0_11"/>
<evidence type="ECO:0000256" key="1">
    <source>
        <dbReference type="SAM" id="MobiDB-lite"/>
    </source>
</evidence>
<feature type="transmembrane region" description="Helical" evidence="2">
    <location>
        <begin position="52"/>
        <end position="72"/>
    </location>
</feature>
<keyword evidence="4" id="KW-1185">Reference proteome</keyword>
<accession>E4NEW9</accession>
<dbReference type="eggNOG" id="ENOG5031JZC">
    <property type="taxonomic scope" value="Bacteria"/>
</dbReference>
<keyword evidence="2" id="KW-0812">Transmembrane</keyword>
<feature type="region of interest" description="Disordered" evidence="1">
    <location>
        <begin position="83"/>
        <end position="131"/>
    </location>
</feature>
<dbReference type="PATRIC" id="fig|452652.3.peg.4110"/>
<proteinExistence type="predicted"/>
<sequence length="299" mass="31357">MIVEEWDMQEQAPEGFFVREAMGRVTDDLAEPPGLAAGAVREGRRRRWRSRLAVGGAALGTAALAAAGLAAVPGTGGSGGGGVGGAGVLQPAGPGDRVFPTVRMTTIPPPEPTGTRAPTGPAGSPSPSPDAEQLRWIETYRQATAGALQDLLPPEIGAISVVADGVYSYLGRSANGEYPLVFSVRPHSEGAPQRNCPQEGQPSKYGECRTVRLVDGASATVRVSPSDGGLDSTEAFFRLEHSDVQVMVISDVPRRRSSPVTVDQLIAFLNAPRVQELLHQADLHPVDSAQEIHYEGGNP</sequence>
<keyword evidence="2" id="KW-0472">Membrane</keyword>
<evidence type="ECO:0000313" key="4">
    <source>
        <dbReference type="Proteomes" id="UP000007076"/>
    </source>
</evidence>
<evidence type="ECO:0000313" key="3">
    <source>
        <dbReference type="EMBL" id="BAJ29905.1"/>
    </source>
</evidence>
<protein>
    <submittedName>
        <fullName evidence="3">Uncharacterized protein</fullName>
    </submittedName>
</protein>
<evidence type="ECO:0000256" key="2">
    <source>
        <dbReference type="SAM" id="Phobius"/>
    </source>
</evidence>
<dbReference type="Proteomes" id="UP000007076">
    <property type="component" value="Chromosome"/>
</dbReference>